<accession>A0A545VBD1</accession>
<evidence type="ECO:0000313" key="2">
    <source>
        <dbReference type="EMBL" id="TQV99042.1"/>
    </source>
</evidence>
<protein>
    <submittedName>
        <fullName evidence="2">Uncharacterized protein</fullName>
    </submittedName>
</protein>
<organism evidence="2 3">
    <name type="scientific">Cordyceps javanica</name>
    <dbReference type="NCBI Taxonomy" id="43265"/>
    <lineage>
        <taxon>Eukaryota</taxon>
        <taxon>Fungi</taxon>
        <taxon>Dikarya</taxon>
        <taxon>Ascomycota</taxon>
        <taxon>Pezizomycotina</taxon>
        <taxon>Sordariomycetes</taxon>
        <taxon>Hypocreomycetidae</taxon>
        <taxon>Hypocreales</taxon>
        <taxon>Cordycipitaceae</taxon>
        <taxon>Cordyceps</taxon>
    </lineage>
</organism>
<evidence type="ECO:0000313" key="3">
    <source>
        <dbReference type="Proteomes" id="UP000315783"/>
    </source>
</evidence>
<feature type="chain" id="PRO_5021723163" evidence="1">
    <location>
        <begin position="21"/>
        <end position="118"/>
    </location>
</feature>
<comment type="caution">
    <text evidence="2">The sequence shown here is derived from an EMBL/GenBank/DDBJ whole genome shotgun (WGS) entry which is preliminary data.</text>
</comment>
<keyword evidence="1" id="KW-0732">Signal</keyword>
<feature type="signal peptide" evidence="1">
    <location>
        <begin position="1"/>
        <end position="20"/>
    </location>
</feature>
<sequence>MHPATVLSLVLASWSSAVRADDSNVRGIVYTEESGGGVSFKIRSSNCIRLRKPLSGAIRSIDVSLFQECTLYYERRCDSSVKHVEFYNDEKQIQDPAIEAVRCIDVDANCVGAAAREL</sequence>
<dbReference type="AlphaFoldDB" id="A0A545VBD1"/>
<reference evidence="2 3" key="1">
    <citation type="journal article" date="2019" name="Appl. Microbiol. Biotechnol.">
        <title>Genome sequence of Isaria javanica and comparative genome analysis insights into family S53 peptidase evolution in fungal entomopathogens.</title>
        <authorList>
            <person name="Lin R."/>
            <person name="Zhang X."/>
            <person name="Xin B."/>
            <person name="Zou M."/>
            <person name="Gao Y."/>
            <person name="Qin F."/>
            <person name="Hu Q."/>
            <person name="Xie B."/>
            <person name="Cheng X."/>
        </authorList>
    </citation>
    <scope>NUCLEOTIDE SEQUENCE [LARGE SCALE GENOMIC DNA]</scope>
    <source>
        <strain evidence="2 3">IJ1G</strain>
    </source>
</reference>
<dbReference type="EMBL" id="SPUK01000003">
    <property type="protein sequence ID" value="TQV99042.1"/>
    <property type="molecule type" value="Genomic_DNA"/>
</dbReference>
<dbReference type="OrthoDB" id="4867227at2759"/>
<dbReference type="Proteomes" id="UP000315783">
    <property type="component" value="Unassembled WGS sequence"/>
</dbReference>
<proteinExistence type="predicted"/>
<gene>
    <name evidence="2" type="ORF">IF1G_03122</name>
</gene>
<evidence type="ECO:0000256" key="1">
    <source>
        <dbReference type="SAM" id="SignalP"/>
    </source>
</evidence>
<keyword evidence="3" id="KW-1185">Reference proteome</keyword>
<name>A0A545VBD1_9HYPO</name>